<evidence type="ECO:0000256" key="2">
    <source>
        <dbReference type="ARBA" id="ARBA00005272"/>
    </source>
</evidence>
<dbReference type="EMBL" id="FOQE01000072">
    <property type="protein sequence ID" value="SFH94323.1"/>
    <property type="molecule type" value="Genomic_DNA"/>
</dbReference>
<evidence type="ECO:0000313" key="8">
    <source>
        <dbReference type="Proteomes" id="UP000198668"/>
    </source>
</evidence>
<dbReference type="PANTHER" id="PTHR42913:SF3">
    <property type="entry name" value="64 KDA MITOCHONDRIAL NADH DEHYDROGENASE (EUROFUNG)"/>
    <property type="match status" value="1"/>
</dbReference>
<evidence type="ECO:0000256" key="3">
    <source>
        <dbReference type="ARBA" id="ARBA00022630"/>
    </source>
</evidence>
<keyword evidence="4" id="KW-0274">FAD</keyword>
<feature type="domain" description="FAD/NAD(P)-binding" evidence="6">
    <location>
        <begin position="20"/>
        <end position="336"/>
    </location>
</feature>
<dbReference type="PRINTS" id="PR00368">
    <property type="entry name" value="FADPNR"/>
</dbReference>
<sequence>MCLNRMNIMKKEEKDMSKEKVVILGAGYAGLRSLKEIQKKNLNVDITLVNKNDYHYEATYLHEVASGAQPPKKICYPVKDVVDPKQTTFIQDTVEVINKDQKTVTLANNGDIDYDYLVVALGFESETFGIKGAAENGLEMVDIPSALAIDRHINEQFAKYNETKDESYLSIVVCGAGFTSIEFLGEITDQLPRLVSQYQVPADKIQLTCIEAMPTLLPMFPEKLTKYGIDKLVERGVNFKIGAPIQEVTKDEVVYKAGDKNESVKAKTIVWTTGVRGSSVIGRSGFDERRGRVVVEKDLTIAGYPEIFMIGDVSAVMDEEIGRPIPGTAQLALKQGDTVAENLEAKLNGKETKAFTFKSLGTVASIGNKEAIGEVMGSYLKGYPASAMKKVIADRSLLKTGGVKAVVSKGRFDLYH</sequence>
<dbReference type="InterPro" id="IPR036188">
    <property type="entry name" value="FAD/NAD-bd_sf"/>
</dbReference>
<dbReference type="SUPFAM" id="SSF51905">
    <property type="entry name" value="FAD/NAD(P)-binding domain"/>
    <property type="match status" value="2"/>
</dbReference>
<gene>
    <name evidence="7" type="ORF">SAMN04489868_1721</name>
</gene>
<dbReference type="PANTHER" id="PTHR42913">
    <property type="entry name" value="APOPTOSIS-INDUCING FACTOR 1"/>
    <property type="match status" value="1"/>
</dbReference>
<keyword evidence="3" id="KW-0285">Flavoprotein</keyword>
<protein>
    <submittedName>
        <fullName evidence="7">NADH dehydrogenase</fullName>
    </submittedName>
</protein>
<evidence type="ECO:0000256" key="1">
    <source>
        <dbReference type="ARBA" id="ARBA00001974"/>
    </source>
</evidence>
<dbReference type="AlphaFoldDB" id="A0A1I3E633"/>
<dbReference type="InterPro" id="IPR051169">
    <property type="entry name" value="NADH-Q_oxidoreductase"/>
</dbReference>
<evidence type="ECO:0000313" key="7">
    <source>
        <dbReference type="EMBL" id="SFH94323.1"/>
    </source>
</evidence>
<evidence type="ECO:0000259" key="6">
    <source>
        <dbReference type="Pfam" id="PF07992"/>
    </source>
</evidence>
<reference evidence="7 8" key="1">
    <citation type="submission" date="2016-10" db="EMBL/GenBank/DDBJ databases">
        <authorList>
            <person name="de Groot N.N."/>
        </authorList>
    </citation>
    <scope>NUCLEOTIDE SEQUENCE [LARGE SCALE GENOMIC DNA]</scope>
    <source>
        <strain evidence="7 8">DSM 27630</strain>
    </source>
</reference>
<dbReference type="Proteomes" id="UP000198668">
    <property type="component" value="Unassembled WGS sequence"/>
</dbReference>
<name>A0A1I3E633_9LACT</name>
<evidence type="ECO:0000256" key="4">
    <source>
        <dbReference type="ARBA" id="ARBA00022827"/>
    </source>
</evidence>
<comment type="similarity">
    <text evidence="2">Belongs to the NADH dehydrogenase family.</text>
</comment>
<dbReference type="GO" id="GO:0003955">
    <property type="term" value="F:NAD(P)H dehydrogenase (quinone) activity"/>
    <property type="evidence" value="ECO:0007669"/>
    <property type="project" value="TreeGrafter"/>
</dbReference>
<proteinExistence type="inferred from homology"/>
<organism evidence="7 8">
    <name type="scientific">Pisciglobus halotolerans</name>
    <dbReference type="NCBI Taxonomy" id="745365"/>
    <lineage>
        <taxon>Bacteria</taxon>
        <taxon>Bacillati</taxon>
        <taxon>Bacillota</taxon>
        <taxon>Bacilli</taxon>
        <taxon>Lactobacillales</taxon>
        <taxon>Carnobacteriaceae</taxon>
    </lineage>
</organism>
<keyword evidence="5" id="KW-0560">Oxidoreductase</keyword>
<dbReference type="InterPro" id="IPR023753">
    <property type="entry name" value="FAD/NAD-binding_dom"/>
</dbReference>
<dbReference type="Pfam" id="PF07992">
    <property type="entry name" value="Pyr_redox_2"/>
    <property type="match status" value="1"/>
</dbReference>
<evidence type="ECO:0000256" key="5">
    <source>
        <dbReference type="ARBA" id="ARBA00023002"/>
    </source>
</evidence>
<keyword evidence="8" id="KW-1185">Reference proteome</keyword>
<dbReference type="GO" id="GO:0019646">
    <property type="term" value="P:aerobic electron transport chain"/>
    <property type="evidence" value="ECO:0007669"/>
    <property type="project" value="TreeGrafter"/>
</dbReference>
<comment type="cofactor">
    <cofactor evidence="1">
        <name>FAD</name>
        <dbReference type="ChEBI" id="CHEBI:57692"/>
    </cofactor>
</comment>
<accession>A0A1I3E633</accession>
<dbReference type="Gene3D" id="3.50.50.100">
    <property type="match status" value="1"/>
</dbReference>